<dbReference type="GO" id="GO:0046872">
    <property type="term" value="F:metal ion binding"/>
    <property type="evidence" value="ECO:0007669"/>
    <property type="project" value="UniProtKB-KW"/>
</dbReference>
<dbReference type="SUPFAM" id="SSF109604">
    <property type="entry name" value="HD-domain/PDEase-like"/>
    <property type="match status" value="1"/>
</dbReference>
<feature type="domain" description="PDEase" evidence="4">
    <location>
        <begin position="1"/>
        <end position="203"/>
    </location>
</feature>
<evidence type="ECO:0000256" key="3">
    <source>
        <dbReference type="SAM" id="MobiDB-lite"/>
    </source>
</evidence>
<evidence type="ECO:0000256" key="1">
    <source>
        <dbReference type="ARBA" id="ARBA00022723"/>
    </source>
</evidence>
<dbReference type="GO" id="GO:0004114">
    <property type="term" value="F:3',5'-cyclic-nucleotide phosphodiesterase activity"/>
    <property type="evidence" value="ECO:0007669"/>
    <property type="project" value="InterPro"/>
</dbReference>
<name>A0A9K3D106_9EUKA</name>
<evidence type="ECO:0000256" key="2">
    <source>
        <dbReference type="ARBA" id="ARBA00022801"/>
    </source>
</evidence>
<dbReference type="Proteomes" id="UP000265618">
    <property type="component" value="Unassembled WGS sequence"/>
</dbReference>
<gene>
    <name evidence="5" type="ORF">KIPB_008073</name>
</gene>
<protein>
    <recommendedName>
        <fullName evidence="4">PDEase domain-containing protein</fullName>
    </recommendedName>
</protein>
<dbReference type="EMBL" id="BDIP01002408">
    <property type="protein sequence ID" value="GIQ86255.1"/>
    <property type="molecule type" value="Genomic_DNA"/>
</dbReference>
<dbReference type="AlphaFoldDB" id="A0A9K3D106"/>
<feature type="compositionally biased region" description="Acidic residues" evidence="3">
    <location>
        <begin position="226"/>
        <end position="244"/>
    </location>
</feature>
<evidence type="ECO:0000313" key="6">
    <source>
        <dbReference type="Proteomes" id="UP000265618"/>
    </source>
</evidence>
<sequence>HLTEQDRLVVRRLFVDLVLETDPATNFDYTRRNATLHQAVACTQWASVQGAAPCFQDDMEGRHVAHTRYTLLALIIKLADLSNPFRQGPQSAAEVYAECIMREFYKQGDVEKIYDHCVRLANHQDRRHYPSNICTCQIAFIVNLAQPLLSMHSRTLLAMGASPGHAVRGDPSGPCVESCPFLESIQSNLEANMAHWTAVRERYEMEGPPSQKAEAHTPRHDKAAEPETEPDTEGETEEEGEAEIDPQTSTDIYYSDTEAEADGLSPEEVLFELSSSV</sequence>
<dbReference type="Gene3D" id="1.10.1300.10">
    <property type="entry name" value="3'5'-cyclic nucleotide phosphodiesterase, catalytic domain"/>
    <property type="match status" value="1"/>
</dbReference>
<keyword evidence="1" id="KW-0479">Metal-binding</keyword>
<dbReference type="Pfam" id="PF00233">
    <property type="entry name" value="PDEase_I"/>
    <property type="match status" value="1"/>
</dbReference>
<feature type="non-terminal residue" evidence="5">
    <location>
        <position position="1"/>
    </location>
</feature>
<dbReference type="InterPro" id="IPR036971">
    <property type="entry name" value="PDEase_catalytic_dom_sf"/>
</dbReference>
<evidence type="ECO:0000259" key="4">
    <source>
        <dbReference type="PROSITE" id="PS51845"/>
    </source>
</evidence>
<proteinExistence type="predicted"/>
<accession>A0A9K3D106</accession>
<dbReference type="PANTHER" id="PTHR11347">
    <property type="entry name" value="CYCLIC NUCLEOTIDE PHOSPHODIESTERASE"/>
    <property type="match status" value="1"/>
</dbReference>
<dbReference type="InterPro" id="IPR002073">
    <property type="entry name" value="PDEase_catalytic_dom"/>
</dbReference>
<organism evidence="5 6">
    <name type="scientific">Kipferlia bialata</name>
    <dbReference type="NCBI Taxonomy" id="797122"/>
    <lineage>
        <taxon>Eukaryota</taxon>
        <taxon>Metamonada</taxon>
        <taxon>Carpediemonas-like organisms</taxon>
        <taxon>Kipferlia</taxon>
    </lineage>
</organism>
<dbReference type="GO" id="GO:0007165">
    <property type="term" value="P:signal transduction"/>
    <property type="evidence" value="ECO:0007669"/>
    <property type="project" value="InterPro"/>
</dbReference>
<evidence type="ECO:0000313" key="5">
    <source>
        <dbReference type="EMBL" id="GIQ86255.1"/>
    </source>
</evidence>
<comment type="caution">
    <text evidence="5">The sequence shown here is derived from an EMBL/GenBank/DDBJ whole genome shotgun (WGS) entry which is preliminary data.</text>
</comment>
<keyword evidence="2" id="KW-0378">Hydrolase</keyword>
<feature type="compositionally biased region" description="Basic and acidic residues" evidence="3">
    <location>
        <begin position="213"/>
        <end position="225"/>
    </location>
</feature>
<reference evidence="5 6" key="1">
    <citation type="journal article" date="2018" name="PLoS ONE">
        <title>The draft genome of Kipferlia bialata reveals reductive genome evolution in fornicate parasites.</title>
        <authorList>
            <person name="Tanifuji G."/>
            <person name="Takabayashi S."/>
            <person name="Kume K."/>
            <person name="Takagi M."/>
            <person name="Nakayama T."/>
            <person name="Kamikawa R."/>
            <person name="Inagaki Y."/>
            <person name="Hashimoto T."/>
        </authorList>
    </citation>
    <scope>NUCLEOTIDE SEQUENCE [LARGE SCALE GENOMIC DNA]</scope>
    <source>
        <strain evidence="5">NY0173</strain>
    </source>
</reference>
<feature type="region of interest" description="Disordered" evidence="3">
    <location>
        <begin position="204"/>
        <end position="277"/>
    </location>
</feature>
<keyword evidence="6" id="KW-1185">Reference proteome</keyword>
<dbReference type="PROSITE" id="PS51845">
    <property type="entry name" value="PDEASE_I_2"/>
    <property type="match status" value="1"/>
</dbReference>